<dbReference type="AlphaFoldDB" id="A0A7Y0MUM9"/>
<protein>
    <submittedName>
        <fullName evidence="1">Uncharacterized protein</fullName>
    </submittedName>
</protein>
<sequence length="280" mass="32843">MSIATTNTLPNVQTVEELIKDYYRTQVIKSEIDLEHVDKVVNFNRASYNLPYISTSAPKAFTSRKDEIKYLLSGSNLVKENKLCAYHHEYIREGLQQLLVKHDELLKEGYKTVSSQEHNLFHQLSVNKLIMKKPNNMIETDIKFIKEKIVLLLEELNDIERKEKMDVVKATNWAQNKHSEQKAAYDKAIAELAASEANSLNDMYVNFSQYFDSIESRDYWFFDELKDMCGNASNKDIEEVLTHLNFTHLRKYLADDKQHKLWVKESEAENLDYKSIQYKK</sequence>
<accession>A0A7Y0MUM9</accession>
<evidence type="ECO:0000313" key="2">
    <source>
        <dbReference type="Proteomes" id="UP000565155"/>
    </source>
</evidence>
<dbReference type="RefSeq" id="WP_169628441.1">
    <property type="nucleotide sequence ID" value="NZ_JABCMA010000002.1"/>
</dbReference>
<dbReference type="Proteomes" id="UP000565155">
    <property type="component" value="Unassembled WGS sequence"/>
</dbReference>
<reference evidence="1 2" key="1">
    <citation type="submission" date="2020-04" db="EMBL/GenBank/DDBJ databases">
        <title>Whole-genome sequencing of Vibrio spp. from China reveals different genetic environments of blaCTX-M-14 among diverse lineages.</title>
        <authorList>
            <person name="Zheng Z."/>
            <person name="Ye L."/>
            <person name="Chen S."/>
        </authorList>
    </citation>
    <scope>NUCLEOTIDE SEQUENCE [LARGE SCALE GENOMIC DNA]</scope>
    <source>
        <strain evidence="1 2">Vb1636</strain>
    </source>
</reference>
<dbReference type="EMBL" id="JABCMA010000002">
    <property type="protein sequence ID" value="NMR72920.1"/>
    <property type="molecule type" value="Genomic_DNA"/>
</dbReference>
<comment type="caution">
    <text evidence="1">The sequence shown here is derived from an EMBL/GenBank/DDBJ whole genome shotgun (WGS) entry which is preliminary data.</text>
</comment>
<organism evidence="1 2">
    <name type="scientific">Vibrio alginolyticus</name>
    <dbReference type="NCBI Taxonomy" id="663"/>
    <lineage>
        <taxon>Bacteria</taxon>
        <taxon>Pseudomonadati</taxon>
        <taxon>Pseudomonadota</taxon>
        <taxon>Gammaproteobacteria</taxon>
        <taxon>Vibrionales</taxon>
        <taxon>Vibrionaceae</taxon>
        <taxon>Vibrio</taxon>
    </lineage>
</organism>
<evidence type="ECO:0000313" key="1">
    <source>
        <dbReference type="EMBL" id="NMR72920.1"/>
    </source>
</evidence>
<name>A0A7Y0MUM9_VIBAL</name>
<proteinExistence type="predicted"/>
<gene>
    <name evidence="1" type="ORF">HKB35_04710</name>
</gene>